<dbReference type="HAMAP" id="MF_00956">
    <property type="entry name" value="GDP_fucose_synth"/>
    <property type="match status" value="1"/>
</dbReference>
<proteinExistence type="inferred from homology"/>
<feature type="domain" description="NAD-dependent epimerase/dehydratase" evidence="9">
    <location>
        <begin position="13"/>
        <end position="199"/>
    </location>
</feature>
<dbReference type="SUPFAM" id="SSF51735">
    <property type="entry name" value="NAD(P)-binding Rossmann-fold domains"/>
    <property type="match status" value="1"/>
</dbReference>
<dbReference type="PANTHER" id="PTHR43238:SF1">
    <property type="entry name" value="GDP-L-FUCOSE SYNTHASE"/>
    <property type="match status" value="1"/>
</dbReference>
<dbReference type="Pfam" id="PF01370">
    <property type="entry name" value="Epimerase"/>
    <property type="match status" value="2"/>
</dbReference>
<comment type="catalytic activity">
    <reaction evidence="8">
        <text>GDP-beta-L-fucose + NADP(+) = GDP-4-dehydro-alpha-D-rhamnose + NADPH + H(+)</text>
        <dbReference type="Rhea" id="RHEA:18885"/>
        <dbReference type="ChEBI" id="CHEBI:15378"/>
        <dbReference type="ChEBI" id="CHEBI:57273"/>
        <dbReference type="ChEBI" id="CHEBI:57783"/>
        <dbReference type="ChEBI" id="CHEBI:57964"/>
        <dbReference type="ChEBI" id="CHEBI:58349"/>
        <dbReference type="EC" id="1.1.1.271"/>
    </reaction>
</comment>
<keyword evidence="4" id="KW-0521">NADP</keyword>
<protein>
    <recommendedName>
        <fullName evidence="3">GDP-L-fucose synthase</fullName>
        <ecNumber evidence="3">1.1.1.271</ecNumber>
    </recommendedName>
</protein>
<dbReference type="PANTHER" id="PTHR43238">
    <property type="entry name" value="GDP-L-FUCOSE SYNTHASE"/>
    <property type="match status" value="1"/>
</dbReference>
<evidence type="ECO:0000256" key="5">
    <source>
        <dbReference type="ARBA" id="ARBA00023002"/>
    </source>
</evidence>
<name>A0A3B0USD1_9ZZZZ</name>
<dbReference type="InterPro" id="IPR036291">
    <property type="entry name" value="NAD(P)-bd_dom_sf"/>
</dbReference>
<comment type="pathway">
    <text evidence="1">Nucleotide-sugar biosynthesis; GDP-L-fucose biosynthesis via de novo pathway; GDP-L-fucose from GDP-alpha-D-mannose: step 2/2.</text>
</comment>
<feature type="domain" description="NAD-dependent epimerase/dehydratase" evidence="9">
    <location>
        <begin position="230"/>
        <end position="270"/>
    </location>
</feature>
<dbReference type="Gene3D" id="3.40.50.720">
    <property type="entry name" value="NAD(P)-binding Rossmann-like Domain"/>
    <property type="match status" value="2"/>
</dbReference>
<evidence type="ECO:0000259" key="9">
    <source>
        <dbReference type="Pfam" id="PF01370"/>
    </source>
</evidence>
<dbReference type="EC" id="1.1.1.271" evidence="3"/>
<comment type="similarity">
    <text evidence="2">Belongs to the NAD(P)-dependent epimerase/dehydratase family. Fucose synthase subfamily.</text>
</comment>
<keyword evidence="7" id="KW-0511">Multifunctional enzyme</keyword>
<evidence type="ECO:0000256" key="4">
    <source>
        <dbReference type="ARBA" id="ARBA00022857"/>
    </source>
</evidence>
<organism evidence="10">
    <name type="scientific">hydrothermal vent metagenome</name>
    <dbReference type="NCBI Taxonomy" id="652676"/>
    <lineage>
        <taxon>unclassified sequences</taxon>
        <taxon>metagenomes</taxon>
        <taxon>ecological metagenomes</taxon>
    </lineage>
</organism>
<dbReference type="InterPro" id="IPR028614">
    <property type="entry name" value="GDP_fucose/colitose_synth"/>
</dbReference>
<dbReference type="AlphaFoldDB" id="A0A3B0USD1"/>
<gene>
    <name evidence="10" type="ORF">MNBD_DELTA04-1411</name>
</gene>
<accession>A0A3B0USD1</accession>
<keyword evidence="5 10" id="KW-0560">Oxidoreductase</keyword>
<dbReference type="GO" id="GO:0016853">
    <property type="term" value="F:isomerase activity"/>
    <property type="evidence" value="ECO:0007669"/>
    <property type="project" value="UniProtKB-KW"/>
</dbReference>
<sequence>MNSSVRPLADSSIYVAGHRGMVGSALVRRLKGMGCADIITRSHAELDLTDQQAVRDFFARRKIDYVVLAAARVGGIHANNTYPAEFIYLNLMIEANVIHEAYRAGVKNLLFLGSSCIYPKFAPQPMKEEYLLTGPLEPTNEPYAVAKIAGIKMCNAYNRQYDTDYRSVMPTNLYGPEDNFHLQNSHVIPALIRKFHLARLAMDNDLEGLRRDEQVLGAIPADIKEAIGLAPDSSRLIHHDPQVILWGTGKARREFLHVDDMAAACIFVMGLDQPVYTEAADPPRAGFLNIGTGEDSTIGEVAELVRGIVGFAGATVYNSSQPDGTPQKLLDVSRLNSLGWRPAIPLEQGLQAVYSWYETVVKRGA</sequence>
<dbReference type="FunFam" id="3.40.50.720:FF:000101">
    <property type="entry name" value="GDP-L-fucose synthase"/>
    <property type="match status" value="1"/>
</dbReference>
<evidence type="ECO:0000256" key="8">
    <source>
        <dbReference type="ARBA" id="ARBA00051935"/>
    </source>
</evidence>
<keyword evidence="6" id="KW-0413">Isomerase</keyword>
<evidence type="ECO:0000256" key="2">
    <source>
        <dbReference type="ARBA" id="ARBA00005959"/>
    </source>
</evidence>
<evidence type="ECO:0000256" key="3">
    <source>
        <dbReference type="ARBA" id="ARBA00012371"/>
    </source>
</evidence>
<dbReference type="InterPro" id="IPR001509">
    <property type="entry name" value="Epimerase_deHydtase"/>
</dbReference>
<evidence type="ECO:0000313" key="10">
    <source>
        <dbReference type="EMBL" id="VAW33985.1"/>
    </source>
</evidence>
<dbReference type="EMBL" id="UOEY01000001">
    <property type="protein sequence ID" value="VAW33985.1"/>
    <property type="molecule type" value="Genomic_DNA"/>
</dbReference>
<dbReference type="CDD" id="cd05239">
    <property type="entry name" value="GDP_FS_SDR_e"/>
    <property type="match status" value="1"/>
</dbReference>
<evidence type="ECO:0000256" key="1">
    <source>
        <dbReference type="ARBA" id="ARBA00004883"/>
    </source>
</evidence>
<evidence type="ECO:0000256" key="6">
    <source>
        <dbReference type="ARBA" id="ARBA00023235"/>
    </source>
</evidence>
<reference evidence="10" key="1">
    <citation type="submission" date="2018-06" db="EMBL/GenBank/DDBJ databases">
        <authorList>
            <person name="Zhirakovskaya E."/>
        </authorList>
    </citation>
    <scope>NUCLEOTIDE SEQUENCE</scope>
</reference>
<evidence type="ECO:0000256" key="7">
    <source>
        <dbReference type="ARBA" id="ARBA00023268"/>
    </source>
</evidence>
<dbReference type="GO" id="GO:0050577">
    <property type="term" value="F:GDP-L-fucose synthase activity"/>
    <property type="evidence" value="ECO:0007669"/>
    <property type="project" value="UniProtKB-EC"/>
</dbReference>